<dbReference type="AlphaFoldDB" id="A0A3S5CPH5"/>
<dbReference type="SUPFAM" id="SSF54495">
    <property type="entry name" value="UBC-like"/>
    <property type="match status" value="1"/>
</dbReference>
<dbReference type="InterPro" id="IPR000608">
    <property type="entry name" value="UBC"/>
</dbReference>
<accession>A0A3S5CPH5</accession>
<dbReference type="Gene3D" id="3.10.110.10">
    <property type="entry name" value="Ubiquitin Conjugating Enzyme"/>
    <property type="match status" value="1"/>
</dbReference>
<dbReference type="PROSITE" id="PS50127">
    <property type="entry name" value="UBC_2"/>
    <property type="match status" value="1"/>
</dbReference>
<comment type="caution">
    <text evidence="4">The sequence shown here is derived from an EMBL/GenBank/DDBJ whole genome shotgun (WGS) entry which is preliminary data.</text>
</comment>
<evidence type="ECO:0000313" key="5">
    <source>
        <dbReference type="Proteomes" id="UP000784294"/>
    </source>
</evidence>
<gene>
    <name evidence="4" type="ORF">PXEA_LOCUS19194</name>
</gene>
<dbReference type="OrthoDB" id="47801at2759"/>
<dbReference type="InterPro" id="IPR016135">
    <property type="entry name" value="UBQ-conjugating_enzyme/RWD"/>
</dbReference>
<evidence type="ECO:0000259" key="3">
    <source>
        <dbReference type="PROSITE" id="PS50127"/>
    </source>
</evidence>
<keyword evidence="5" id="KW-1185">Reference proteome</keyword>
<keyword evidence="1" id="KW-0808">Transferase</keyword>
<dbReference type="GO" id="GO:0061631">
    <property type="term" value="F:ubiquitin conjugating enzyme activity"/>
    <property type="evidence" value="ECO:0007669"/>
    <property type="project" value="TreeGrafter"/>
</dbReference>
<sequence>MVNERVNPNLYVDGKVCLSLLGTWHGVHASEHWDAEKSSVFQIAISIQSLILNMEPYFNEAGFDVSRGSEFGTESSRVYNETIIIAVAQSMLSLLSKQRKIVRKVEDRLEMSGRDFDSDVEQAGQVKMSDGERADSIITVFSSEINTHFSKNLPK</sequence>
<name>A0A3S5CPH5_9PLAT</name>
<keyword evidence="2" id="KW-0833">Ubl conjugation pathway</keyword>
<reference evidence="4" key="1">
    <citation type="submission" date="2018-11" db="EMBL/GenBank/DDBJ databases">
        <authorList>
            <consortium name="Pathogen Informatics"/>
        </authorList>
    </citation>
    <scope>NUCLEOTIDE SEQUENCE</scope>
</reference>
<proteinExistence type="predicted"/>
<feature type="domain" description="UBC core" evidence="3">
    <location>
        <begin position="1"/>
        <end position="92"/>
    </location>
</feature>
<dbReference type="Proteomes" id="UP000784294">
    <property type="component" value="Unassembled WGS sequence"/>
</dbReference>
<dbReference type="EMBL" id="CAAALY010076046">
    <property type="protein sequence ID" value="VEL25754.1"/>
    <property type="molecule type" value="Genomic_DNA"/>
</dbReference>
<evidence type="ECO:0000256" key="2">
    <source>
        <dbReference type="ARBA" id="ARBA00022786"/>
    </source>
</evidence>
<evidence type="ECO:0000313" key="4">
    <source>
        <dbReference type="EMBL" id="VEL25754.1"/>
    </source>
</evidence>
<dbReference type="PANTHER" id="PTHR46116">
    <property type="entry name" value="(E3-INDEPENDENT) E2 UBIQUITIN-CONJUGATING ENZYME"/>
    <property type="match status" value="1"/>
</dbReference>
<dbReference type="PANTHER" id="PTHR46116:SF15">
    <property type="entry name" value="(E3-INDEPENDENT) E2 UBIQUITIN-CONJUGATING ENZYME"/>
    <property type="match status" value="1"/>
</dbReference>
<protein>
    <recommendedName>
        <fullName evidence="3">UBC core domain-containing protein</fullName>
    </recommendedName>
</protein>
<organism evidence="4 5">
    <name type="scientific">Protopolystoma xenopodis</name>
    <dbReference type="NCBI Taxonomy" id="117903"/>
    <lineage>
        <taxon>Eukaryota</taxon>
        <taxon>Metazoa</taxon>
        <taxon>Spiralia</taxon>
        <taxon>Lophotrochozoa</taxon>
        <taxon>Platyhelminthes</taxon>
        <taxon>Monogenea</taxon>
        <taxon>Polyopisthocotylea</taxon>
        <taxon>Polystomatidea</taxon>
        <taxon>Polystomatidae</taxon>
        <taxon>Protopolystoma</taxon>
    </lineage>
</organism>
<evidence type="ECO:0000256" key="1">
    <source>
        <dbReference type="ARBA" id="ARBA00022679"/>
    </source>
</evidence>